<protein>
    <submittedName>
        <fullName evidence="2">Uncharacterized protein</fullName>
    </submittedName>
</protein>
<proteinExistence type="predicted"/>
<dbReference type="AlphaFoldDB" id="F8QAH8"/>
<sequence>MSVPDLSYLKHLHSSTFALLDPDHSTRDYTVHSEQIRLFAAYNAALQSNQGVQPFRTPLGYDLFASFFNRDGDCKGKLAFKNAEGKTVTPGPSISLKAIVGKDLAEAEIHLDHGDHMLDERQRSIFVDMLMADKERSMRGERAKRKSIGERMRRKEEMGRYQGNGSPRDRDTSEDFPPPFKRPRPATQARAGVDSGTSSYKKAKRNHQYDDDYGRASDVGVYSPGPEALMTVDSSLPGSTSTALTETSTSDNDLFPFFDNLIGAAELGHSPVDSCAAADGTE</sequence>
<keyword evidence="3" id="KW-1185">Reference proteome</keyword>
<name>F8QAH8_SERL3</name>
<evidence type="ECO:0000313" key="3">
    <source>
        <dbReference type="Proteomes" id="UP000008063"/>
    </source>
</evidence>
<feature type="region of interest" description="Disordered" evidence="1">
    <location>
        <begin position="136"/>
        <end position="251"/>
    </location>
</feature>
<dbReference type="HOGENOM" id="CLU_1054344_0_0_1"/>
<gene>
    <name evidence="2" type="ORF">SERLA73DRAFT_155505</name>
</gene>
<evidence type="ECO:0000313" key="2">
    <source>
        <dbReference type="EMBL" id="EGN94768.1"/>
    </source>
</evidence>
<accession>F8QAH8</accession>
<dbReference type="Proteomes" id="UP000008063">
    <property type="component" value="Unassembled WGS sequence"/>
</dbReference>
<reference evidence="3" key="1">
    <citation type="journal article" date="2011" name="Science">
        <title>The plant cell wall-decomposing machinery underlies the functional diversity of forest fungi.</title>
        <authorList>
            <person name="Eastwood D.C."/>
            <person name="Floudas D."/>
            <person name="Binder M."/>
            <person name="Majcherczyk A."/>
            <person name="Schneider P."/>
            <person name="Aerts A."/>
            <person name="Asiegbu F.O."/>
            <person name="Baker S.E."/>
            <person name="Barry K."/>
            <person name="Bendiksby M."/>
            <person name="Blumentritt M."/>
            <person name="Coutinho P.M."/>
            <person name="Cullen D."/>
            <person name="de Vries R.P."/>
            <person name="Gathman A."/>
            <person name="Goodell B."/>
            <person name="Henrissat B."/>
            <person name="Ihrmark K."/>
            <person name="Kauserud H."/>
            <person name="Kohler A."/>
            <person name="LaButti K."/>
            <person name="Lapidus A."/>
            <person name="Lavin J.L."/>
            <person name="Lee Y.-H."/>
            <person name="Lindquist E."/>
            <person name="Lilly W."/>
            <person name="Lucas S."/>
            <person name="Morin E."/>
            <person name="Murat C."/>
            <person name="Oguiza J.A."/>
            <person name="Park J."/>
            <person name="Pisabarro A.G."/>
            <person name="Riley R."/>
            <person name="Rosling A."/>
            <person name="Salamov A."/>
            <person name="Schmidt O."/>
            <person name="Schmutz J."/>
            <person name="Skrede I."/>
            <person name="Stenlid J."/>
            <person name="Wiebenga A."/>
            <person name="Xie X."/>
            <person name="Kuees U."/>
            <person name="Hibbett D.S."/>
            <person name="Hoffmeister D."/>
            <person name="Hoegberg N."/>
            <person name="Martin F."/>
            <person name="Grigoriev I.V."/>
            <person name="Watkinson S.C."/>
        </authorList>
    </citation>
    <scope>NUCLEOTIDE SEQUENCE [LARGE SCALE GENOMIC DNA]</scope>
    <source>
        <strain evidence="3">strain S7.3</strain>
    </source>
</reference>
<feature type="compositionally biased region" description="Basic and acidic residues" evidence="1">
    <location>
        <begin position="136"/>
        <end position="159"/>
    </location>
</feature>
<dbReference type="InParanoid" id="F8QAH8"/>
<evidence type="ECO:0000256" key="1">
    <source>
        <dbReference type="SAM" id="MobiDB-lite"/>
    </source>
</evidence>
<feature type="compositionally biased region" description="Low complexity" evidence="1">
    <location>
        <begin position="239"/>
        <end position="250"/>
    </location>
</feature>
<organism evidence="3">
    <name type="scientific">Serpula lacrymans var. lacrymans (strain S7.3)</name>
    <name type="common">Dry rot fungus</name>
    <dbReference type="NCBI Taxonomy" id="936435"/>
    <lineage>
        <taxon>Eukaryota</taxon>
        <taxon>Fungi</taxon>
        <taxon>Dikarya</taxon>
        <taxon>Basidiomycota</taxon>
        <taxon>Agaricomycotina</taxon>
        <taxon>Agaricomycetes</taxon>
        <taxon>Agaricomycetidae</taxon>
        <taxon>Boletales</taxon>
        <taxon>Coniophorineae</taxon>
        <taxon>Serpulaceae</taxon>
        <taxon>Serpula</taxon>
    </lineage>
</organism>
<dbReference type="EMBL" id="GL945487">
    <property type="protein sequence ID" value="EGN94768.1"/>
    <property type="molecule type" value="Genomic_DNA"/>
</dbReference>